<dbReference type="PROSITE" id="PS50035">
    <property type="entry name" value="PLD"/>
    <property type="match status" value="2"/>
</dbReference>
<keyword evidence="13" id="KW-1185">Reference proteome</keyword>
<evidence type="ECO:0000256" key="8">
    <source>
        <dbReference type="ARBA" id="ARBA00023098"/>
    </source>
</evidence>
<evidence type="ECO:0000259" key="11">
    <source>
        <dbReference type="PROSITE" id="PS50035"/>
    </source>
</evidence>
<keyword evidence="8" id="KW-0443">Lipid metabolism</keyword>
<protein>
    <recommendedName>
        <fullName evidence="4">Phospholipase D</fullName>
    </recommendedName>
    <alternativeName>
        <fullName evidence="9">Choline phosphatase</fullName>
    </alternativeName>
</protein>
<dbReference type="GO" id="GO:0009395">
    <property type="term" value="P:phospholipid catabolic process"/>
    <property type="evidence" value="ECO:0007669"/>
    <property type="project" value="TreeGrafter"/>
</dbReference>
<keyword evidence="6" id="KW-0677">Repeat</keyword>
<feature type="transmembrane region" description="Helical" evidence="10">
    <location>
        <begin position="487"/>
        <end position="503"/>
    </location>
</feature>
<dbReference type="InterPro" id="IPR001736">
    <property type="entry name" value="PLipase_D/transphosphatidylase"/>
</dbReference>
<evidence type="ECO:0000256" key="5">
    <source>
        <dbReference type="ARBA" id="ARBA00022525"/>
    </source>
</evidence>
<organism evidence="12 13">
    <name type="scientific">Citreimonas salinaria</name>
    <dbReference type="NCBI Taxonomy" id="321339"/>
    <lineage>
        <taxon>Bacteria</taxon>
        <taxon>Pseudomonadati</taxon>
        <taxon>Pseudomonadota</taxon>
        <taxon>Alphaproteobacteria</taxon>
        <taxon>Rhodobacterales</taxon>
        <taxon>Roseobacteraceae</taxon>
        <taxon>Citreimonas</taxon>
    </lineage>
</organism>
<evidence type="ECO:0000256" key="2">
    <source>
        <dbReference type="ARBA" id="ARBA00003145"/>
    </source>
</evidence>
<dbReference type="Gene3D" id="3.30.870.10">
    <property type="entry name" value="Endonuclease Chain A"/>
    <property type="match status" value="2"/>
</dbReference>
<evidence type="ECO:0000256" key="9">
    <source>
        <dbReference type="ARBA" id="ARBA00029594"/>
    </source>
</evidence>
<dbReference type="AlphaFoldDB" id="A0A1H3GT31"/>
<comment type="catalytic activity">
    <reaction evidence="1">
        <text>a 1,2-diacyl-sn-glycero-3-phosphocholine + H2O = a 1,2-diacyl-sn-glycero-3-phosphate + choline + H(+)</text>
        <dbReference type="Rhea" id="RHEA:14445"/>
        <dbReference type="ChEBI" id="CHEBI:15354"/>
        <dbReference type="ChEBI" id="CHEBI:15377"/>
        <dbReference type="ChEBI" id="CHEBI:15378"/>
        <dbReference type="ChEBI" id="CHEBI:57643"/>
        <dbReference type="ChEBI" id="CHEBI:58608"/>
        <dbReference type="EC" id="3.1.4.4"/>
    </reaction>
</comment>
<keyword evidence="7" id="KW-0378">Hydrolase</keyword>
<evidence type="ECO:0000256" key="1">
    <source>
        <dbReference type="ARBA" id="ARBA00000798"/>
    </source>
</evidence>
<dbReference type="CDD" id="cd09140">
    <property type="entry name" value="PLDc_vPLD1_2_like_bac_1"/>
    <property type="match status" value="1"/>
</dbReference>
<keyword evidence="5" id="KW-0964">Secreted</keyword>
<dbReference type="PANTHER" id="PTHR18896:SF76">
    <property type="entry name" value="PHOSPHOLIPASE"/>
    <property type="match status" value="1"/>
</dbReference>
<dbReference type="Proteomes" id="UP000199286">
    <property type="component" value="Unassembled WGS sequence"/>
</dbReference>
<feature type="domain" description="PLD phosphodiesterase" evidence="11">
    <location>
        <begin position="132"/>
        <end position="159"/>
    </location>
</feature>
<accession>A0A1H3GT31</accession>
<reference evidence="12 13" key="1">
    <citation type="submission" date="2016-10" db="EMBL/GenBank/DDBJ databases">
        <authorList>
            <person name="de Groot N.N."/>
        </authorList>
    </citation>
    <scope>NUCLEOTIDE SEQUENCE [LARGE SCALE GENOMIC DNA]</scope>
    <source>
        <strain evidence="12 13">DSM 26880</strain>
    </source>
</reference>
<feature type="domain" description="PLD phosphodiesterase" evidence="11">
    <location>
        <begin position="346"/>
        <end position="373"/>
    </location>
</feature>
<name>A0A1H3GT31_9RHOB</name>
<keyword evidence="10" id="KW-1133">Transmembrane helix</keyword>
<evidence type="ECO:0000256" key="4">
    <source>
        <dbReference type="ARBA" id="ARBA00018392"/>
    </source>
</evidence>
<evidence type="ECO:0000313" key="13">
    <source>
        <dbReference type="Proteomes" id="UP000199286"/>
    </source>
</evidence>
<proteinExistence type="predicted"/>
<sequence>MTDTAESGRVVRAGETCWRTARADRLGVIVDAADYFAAARAAMLQADETIVLIGWDFDLRIRLAPGKDLDDAPNELGPFLKYLVRRKPRLRIFILKWDMAVLFTGNQLLPIFALDLKSVARIRLRFDSKHPWGAAHHQKIAVIDDALAFCGGIDMTVDRWDTREHAPHDERRRRPDGSVAGPWHDATTVVDGAAAQALGEVARARWKAATGRRLPWSRVPRRIWPEGIEPQLFDVDVGIARTMPKFRGRPPISEIEKLYLAAIKAAQRSIYLESQYFASASICDALEARLAEPDGPEVVVINPLSTEGWLEQETMGVSRDLRLASVTRADRNDRFRIYYPVNAAGEPIYVHAKILVVDDDLIRVGSSNVNNRSMGFDTECDLAVEARGPAERTAITALRNDLLAEHLDVRPADIREALNRTGSLRGAIEALRRTEGRSLRPIPRREMTPMEEAVARTHFANPERPADPEARLEHLAKGLVLSVPPEAWVAVGVATTAAAFYFYRRRKKR</sequence>
<comment type="subcellular location">
    <subcellularLocation>
        <location evidence="3">Secreted</location>
    </subcellularLocation>
</comment>
<dbReference type="SUPFAM" id="SSF56024">
    <property type="entry name" value="Phospholipase D/nuclease"/>
    <property type="match status" value="2"/>
</dbReference>
<dbReference type="PANTHER" id="PTHR18896">
    <property type="entry name" value="PHOSPHOLIPASE D"/>
    <property type="match status" value="1"/>
</dbReference>
<dbReference type="GO" id="GO:0005576">
    <property type="term" value="C:extracellular region"/>
    <property type="evidence" value="ECO:0007669"/>
    <property type="project" value="UniProtKB-SubCell"/>
</dbReference>
<dbReference type="Pfam" id="PF13091">
    <property type="entry name" value="PLDc_2"/>
    <property type="match status" value="1"/>
</dbReference>
<dbReference type="STRING" id="321339.SAMN05444340_10328"/>
<dbReference type="OrthoDB" id="8828485at2"/>
<evidence type="ECO:0000256" key="7">
    <source>
        <dbReference type="ARBA" id="ARBA00022801"/>
    </source>
</evidence>
<evidence type="ECO:0000256" key="6">
    <source>
        <dbReference type="ARBA" id="ARBA00022737"/>
    </source>
</evidence>
<evidence type="ECO:0000313" key="12">
    <source>
        <dbReference type="EMBL" id="SDY06431.1"/>
    </source>
</evidence>
<evidence type="ECO:0000256" key="10">
    <source>
        <dbReference type="SAM" id="Phobius"/>
    </source>
</evidence>
<keyword evidence="10" id="KW-0812">Transmembrane</keyword>
<dbReference type="SMART" id="SM00155">
    <property type="entry name" value="PLDc"/>
    <property type="match status" value="2"/>
</dbReference>
<dbReference type="GO" id="GO:0004630">
    <property type="term" value="F:phospholipase D activity"/>
    <property type="evidence" value="ECO:0007669"/>
    <property type="project" value="UniProtKB-EC"/>
</dbReference>
<comment type="function">
    <text evidence="2">Could be a virulence factor.</text>
</comment>
<gene>
    <name evidence="12" type="ORF">SAMN05444340_10328</name>
</gene>
<evidence type="ECO:0000256" key="3">
    <source>
        <dbReference type="ARBA" id="ARBA00004613"/>
    </source>
</evidence>
<dbReference type="InterPro" id="IPR015679">
    <property type="entry name" value="PLipase_D_fam"/>
</dbReference>
<dbReference type="CDD" id="cd09143">
    <property type="entry name" value="PLDc_vPLD1_2_like_bac_2"/>
    <property type="match status" value="1"/>
</dbReference>
<keyword evidence="10" id="KW-0472">Membrane</keyword>
<dbReference type="RefSeq" id="WP_089879883.1">
    <property type="nucleotide sequence ID" value="NZ_FNPF01000003.1"/>
</dbReference>
<dbReference type="EMBL" id="FNPF01000003">
    <property type="protein sequence ID" value="SDY06431.1"/>
    <property type="molecule type" value="Genomic_DNA"/>
</dbReference>
<dbReference type="InterPro" id="IPR025202">
    <property type="entry name" value="PLD-like_dom"/>
</dbReference>